<dbReference type="InterPro" id="IPR036249">
    <property type="entry name" value="Thioredoxin-like_sf"/>
</dbReference>
<accession>A0ABQ1P7T9</accession>
<comment type="caution">
    <text evidence="2">The sequence shown here is derived from an EMBL/GenBank/DDBJ whole genome shotgun (WGS) entry which is preliminary data.</text>
</comment>
<feature type="domain" description="DUF6436" evidence="1">
    <location>
        <begin position="47"/>
        <end position="186"/>
    </location>
</feature>
<proteinExistence type="predicted"/>
<dbReference type="EMBL" id="BMFF01000002">
    <property type="protein sequence ID" value="GGC92328.1"/>
    <property type="molecule type" value="Genomic_DNA"/>
</dbReference>
<evidence type="ECO:0000313" key="2">
    <source>
        <dbReference type="EMBL" id="GGC92328.1"/>
    </source>
</evidence>
<dbReference type="Pfam" id="PF20029">
    <property type="entry name" value="DUF6436"/>
    <property type="match status" value="1"/>
</dbReference>
<dbReference type="SUPFAM" id="SSF52833">
    <property type="entry name" value="Thioredoxin-like"/>
    <property type="match status" value="1"/>
</dbReference>
<reference evidence="3" key="1">
    <citation type="journal article" date="2019" name="Int. J. Syst. Evol. Microbiol.">
        <title>The Global Catalogue of Microorganisms (GCM) 10K type strain sequencing project: providing services to taxonomists for standard genome sequencing and annotation.</title>
        <authorList>
            <consortium name="The Broad Institute Genomics Platform"/>
            <consortium name="The Broad Institute Genome Sequencing Center for Infectious Disease"/>
            <person name="Wu L."/>
            <person name="Ma J."/>
        </authorList>
    </citation>
    <scope>NUCLEOTIDE SEQUENCE [LARGE SCALE GENOMIC DNA]</scope>
    <source>
        <strain evidence="3">CGMCC 1.12482</strain>
    </source>
</reference>
<sequence>MSRQESRYSSTKKMAVGLLLLGWFAGLAWAFWWFEGQYVKAFERPVYFSAQNVQPPFAPGQVQVLHVWQPGCPCNGGHEDYLESMTERFSELGVMFARAGSQSTEGLLPALKQLPHWPIPSEWNDWPGAPSVAIWDAAGNLAYVGPYSDGAHCSRDSSFIEPVITTLLAGRPVNIVTQDTVACLCDLKRGI</sequence>
<keyword evidence="3" id="KW-1185">Reference proteome</keyword>
<dbReference type="Proteomes" id="UP000638188">
    <property type="component" value="Unassembled WGS sequence"/>
</dbReference>
<name>A0ABQ1P7T9_9GAMM</name>
<gene>
    <name evidence="2" type="ORF">GCM10007418_09880</name>
</gene>
<organism evidence="2 3">
    <name type="scientific">Halopseudomonas salina</name>
    <dbReference type="NCBI Taxonomy" id="1323744"/>
    <lineage>
        <taxon>Bacteria</taxon>
        <taxon>Pseudomonadati</taxon>
        <taxon>Pseudomonadota</taxon>
        <taxon>Gammaproteobacteria</taxon>
        <taxon>Pseudomonadales</taxon>
        <taxon>Pseudomonadaceae</taxon>
        <taxon>Halopseudomonas</taxon>
    </lineage>
</organism>
<evidence type="ECO:0000259" key="1">
    <source>
        <dbReference type="Pfam" id="PF20029"/>
    </source>
</evidence>
<dbReference type="InterPro" id="IPR045494">
    <property type="entry name" value="DUF6436"/>
</dbReference>
<protein>
    <recommendedName>
        <fullName evidence="1">DUF6436 domain-containing protein</fullName>
    </recommendedName>
</protein>
<evidence type="ECO:0000313" key="3">
    <source>
        <dbReference type="Proteomes" id="UP000638188"/>
    </source>
</evidence>
<dbReference type="RefSeq" id="WP_150276221.1">
    <property type="nucleotide sequence ID" value="NZ_BMFF01000002.1"/>
</dbReference>